<dbReference type="OrthoDB" id="1046747at2"/>
<evidence type="ECO:0000313" key="2">
    <source>
        <dbReference type="Proteomes" id="UP000315540"/>
    </source>
</evidence>
<dbReference type="EMBL" id="VFWZ01000003">
    <property type="protein sequence ID" value="TPN85860.1"/>
    <property type="molecule type" value="Genomic_DNA"/>
</dbReference>
<evidence type="ECO:0000313" key="1">
    <source>
        <dbReference type="EMBL" id="TPN85860.1"/>
    </source>
</evidence>
<reference evidence="1 2" key="1">
    <citation type="submission" date="2019-06" db="EMBL/GenBank/DDBJ databases">
        <authorList>
            <person name="Meng X."/>
        </authorList>
    </citation>
    <scope>NUCLEOTIDE SEQUENCE [LARGE SCALE GENOMIC DNA]</scope>
    <source>
        <strain evidence="1 2">M625</strain>
    </source>
</reference>
<keyword evidence="2" id="KW-1185">Reference proteome</keyword>
<protein>
    <submittedName>
        <fullName evidence="1">Uncharacterized protein</fullName>
    </submittedName>
</protein>
<sequence>MKKHLKTLIIIFIILFCSTSFSQRHYTVKAINGLIIRVSPTSNSKRLGKLPYGYHFEVDEISVDRSDTITDQGYKIIGNWVPVKNDTINGYVFDGFTKRSYDTNYYRLYGPVKSLKTYYYYADNKEKIKYNEHAHFNKLGKKTQVYEYDKGWELDEEYIYNKKNLLISRYQYNTLYKYKYDKKGNEIERIQFDEDKTPETKTSKTYDKKGNKTSSEYYNYKKKTTDKSYYSYNNANKRTKATHNYNDGKSKVMYLYEYLNDTILAKEYRIDYEENKKLNGERIITDSLGFISEKYVEYNLKDKPFNKSNVFTSEEKMFDPKHKLIKKITYASADSQLPSFSFSGGSGSYNERTVKEYQNGELTSVKLYKEIYYKQEYQELLIEDISRKPNYSNEIYHTYYSDFKEISRNEYYYDYNNRLIKHIEYDNDLKTIQTTREFKYIFDKNGNWTEKQIFRNGRLYKIYKQEFEYY</sequence>
<accession>A0A504JHD8</accession>
<dbReference type="RefSeq" id="WP_140592842.1">
    <property type="nucleotide sequence ID" value="NZ_VFWZ01000003.1"/>
</dbReference>
<gene>
    <name evidence="1" type="ORF">FHK87_11285</name>
</gene>
<name>A0A504JHD8_9FLAO</name>
<dbReference type="Gene3D" id="2.30.30.40">
    <property type="entry name" value="SH3 Domains"/>
    <property type="match status" value="1"/>
</dbReference>
<proteinExistence type="predicted"/>
<dbReference type="AlphaFoldDB" id="A0A504JHD8"/>
<dbReference type="Proteomes" id="UP000315540">
    <property type="component" value="Unassembled WGS sequence"/>
</dbReference>
<comment type="caution">
    <text evidence="1">The sequence shown here is derived from an EMBL/GenBank/DDBJ whole genome shotgun (WGS) entry which is preliminary data.</text>
</comment>
<organism evidence="1 2">
    <name type="scientific">Aquimarina algicola</name>
    <dbReference type="NCBI Taxonomy" id="2589995"/>
    <lineage>
        <taxon>Bacteria</taxon>
        <taxon>Pseudomonadati</taxon>
        <taxon>Bacteroidota</taxon>
        <taxon>Flavobacteriia</taxon>
        <taxon>Flavobacteriales</taxon>
        <taxon>Flavobacteriaceae</taxon>
        <taxon>Aquimarina</taxon>
    </lineage>
</organism>